<dbReference type="Proteomes" id="UP000230859">
    <property type="component" value="Unassembled WGS sequence"/>
</dbReference>
<evidence type="ECO:0000256" key="8">
    <source>
        <dbReference type="ARBA" id="ARBA00022840"/>
    </source>
</evidence>
<feature type="domain" description="Pyruvate kinase C-terminal" evidence="15">
    <location>
        <begin position="361"/>
        <end position="460"/>
    </location>
</feature>
<keyword evidence="7 13" id="KW-0418">Kinase</keyword>
<dbReference type="Gene3D" id="3.20.20.60">
    <property type="entry name" value="Phosphoenolpyruvate-binding domains"/>
    <property type="match status" value="1"/>
</dbReference>
<dbReference type="NCBIfam" id="NF004978">
    <property type="entry name" value="PRK06354.1"/>
    <property type="match status" value="1"/>
</dbReference>
<accession>A0A2H0LKU2</accession>
<comment type="similarity">
    <text evidence="2 13">Belongs to the pyruvate kinase family.</text>
</comment>
<keyword evidence="10 13" id="KW-0324">Glycolysis</keyword>
<dbReference type="GO" id="GO:0004743">
    <property type="term" value="F:pyruvate kinase activity"/>
    <property type="evidence" value="ECO:0007669"/>
    <property type="project" value="UniProtKB-UniRule"/>
</dbReference>
<protein>
    <recommendedName>
        <fullName evidence="3 12">Pyruvate kinase</fullName>
        <ecNumber evidence="3 12">2.7.1.40</ecNumber>
    </recommendedName>
</protein>
<keyword evidence="9 13" id="KW-0460">Magnesium</keyword>
<evidence type="ECO:0000256" key="6">
    <source>
        <dbReference type="ARBA" id="ARBA00022741"/>
    </source>
</evidence>
<sequence>MISSIRRTKIIATVGPACSEESDLLRLLQKGVDIFRINASHTDPDKLKSWIRRLRKVACQANRNVPILVDLQGPRVRTGPLKNHETIKLKKGDTLIISAKKGAGQGQIIYTDCPQLPRMVKKHDPVLLDNGLIELAVSTIHHDEIHCRVEVGGFLGENKGINLPNAPVTLPALTPKDLKDLAIAAHEEVDFIALSFVRSRHDVMAVKRWLVKHHLSIPVVAKIEKPRAVEDIDEILSKTDAVMIARGDLGIEMQVDKIPVIQKKLIAKANERGVPVITATQMLESMIQQAIPTRAEASDVANAVFDGTDAVMLSGETAVGAYPDRAVRIMADIIRDAEKYDDGLLLTRQNKLNVLDTKLAAISQAAVSAAKRLKARSILVFTLTGKTALFISKLGLHIPIIALTQKESISKRLQLLSGVYPLTIDYSGKSADDLLKSCDKSVLKYGLLKRGETVVILTGRQALPAARFMVKFHEIGTA</sequence>
<evidence type="ECO:0000313" key="16">
    <source>
        <dbReference type="EMBL" id="PIQ85023.1"/>
    </source>
</evidence>
<keyword evidence="4 13" id="KW-0808">Transferase</keyword>
<evidence type="ECO:0000259" key="14">
    <source>
        <dbReference type="Pfam" id="PF00224"/>
    </source>
</evidence>
<evidence type="ECO:0000256" key="9">
    <source>
        <dbReference type="ARBA" id="ARBA00022842"/>
    </source>
</evidence>
<comment type="pathway">
    <text evidence="1 13">Carbohydrate degradation; glycolysis; pyruvate from D-glyceraldehyde 3-phosphate: step 5/5.</text>
</comment>
<dbReference type="AlphaFoldDB" id="A0A2H0LKU2"/>
<evidence type="ECO:0000256" key="13">
    <source>
        <dbReference type="RuleBase" id="RU000504"/>
    </source>
</evidence>
<evidence type="ECO:0000256" key="10">
    <source>
        <dbReference type="ARBA" id="ARBA00023152"/>
    </source>
</evidence>
<evidence type="ECO:0000256" key="7">
    <source>
        <dbReference type="ARBA" id="ARBA00022777"/>
    </source>
</evidence>
<comment type="caution">
    <text evidence="16">The sequence shown here is derived from an EMBL/GenBank/DDBJ whole genome shotgun (WGS) entry which is preliminary data.</text>
</comment>
<reference evidence="16 17" key="1">
    <citation type="submission" date="2017-09" db="EMBL/GenBank/DDBJ databases">
        <title>Depth-based differentiation of microbial function through sediment-hosted aquifers and enrichment of novel symbionts in the deep terrestrial subsurface.</title>
        <authorList>
            <person name="Probst A.J."/>
            <person name="Ladd B."/>
            <person name="Jarett J.K."/>
            <person name="Geller-Mcgrath D.E."/>
            <person name="Sieber C.M."/>
            <person name="Emerson J.B."/>
            <person name="Anantharaman K."/>
            <person name="Thomas B.C."/>
            <person name="Malmstrom R."/>
            <person name="Stieglmeier M."/>
            <person name="Klingl A."/>
            <person name="Woyke T."/>
            <person name="Ryan C.M."/>
            <person name="Banfield J.F."/>
        </authorList>
    </citation>
    <scope>NUCLEOTIDE SEQUENCE [LARGE SCALE GENOMIC DNA]</scope>
    <source>
        <strain evidence="16">CG11_big_fil_rev_8_21_14_0_20_45_26</strain>
    </source>
</reference>
<dbReference type="GO" id="GO:0005524">
    <property type="term" value="F:ATP binding"/>
    <property type="evidence" value="ECO:0007669"/>
    <property type="project" value="UniProtKB-KW"/>
</dbReference>
<dbReference type="InterPro" id="IPR011037">
    <property type="entry name" value="Pyrv_Knase-like_insert_dom_sf"/>
</dbReference>
<dbReference type="GO" id="GO:0016301">
    <property type="term" value="F:kinase activity"/>
    <property type="evidence" value="ECO:0007669"/>
    <property type="project" value="UniProtKB-KW"/>
</dbReference>
<dbReference type="SUPFAM" id="SSF51621">
    <property type="entry name" value="Phosphoenolpyruvate/pyruvate domain"/>
    <property type="match status" value="1"/>
</dbReference>
<dbReference type="InterPro" id="IPR036918">
    <property type="entry name" value="Pyrv_Knase_C_sf"/>
</dbReference>
<dbReference type="UniPathway" id="UPA00109">
    <property type="reaction ID" value="UER00188"/>
</dbReference>
<dbReference type="InterPro" id="IPR015795">
    <property type="entry name" value="Pyrv_Knase_C"/>
</dbReference>
<feature type="domain" description="Pyruvate kinase barrel" evidence="14">
    <location>
        <begin position="5"/>
        <end position="327"/>
    </location>
</feature>
<dbReference type="Gene3D" id="3.40.1380.20">
    <property type="entry name" value="Pyruvate kinase, C-terminal domain"/>
    <property type="match status" value="1"/>
</dbReference>
<dbReference type="SUPFAM" id="SSF50800">
    <property type="entry name" value="PK beta-barrel domain-like"/>
    <property type="match status" value="1"/>
</dbReference>
<dbReference type="InterPro" id="IPR015806">
    <property type="entry name" value="Pyrv_Knase_insert_dom_sf"/>
</dbReference>
<dbReference type="GO" id="GO:0030955">
    <property type="term" value="F:potassium ion binding"/>
    <property type="evidence" value="ECO:0007669"/>
    <property type="project" value="UniProtKB-UniRule"/>
</dbReference>
<dbReference type="InterPro" id="IPR040442">
    <property type="entry name" value="Pyrv_kinase-like_dom_sf"/>
</dbReference>
<dbReference type="InterPro" id="IPR001697">
    <property type="entry name" value="Pyr_Knase"/>
</dbReference>
<dbReference type="PANTHER" id="PTHR11817">
    <property type="entry name" value="PYRUVATE KINASE"/>
    <property type="match status" value="1"/>
</dbReference>
<evidence type="ECO:0000256" key="11">
    <source>
        <dbReference type="ARBA" id="ARBA00023317"/>
    </source>
</evidence>
<dbReference type="EMBL" id="PCVY01000076">
    <property type="protein sequence ID" value="PIQ85023.1"/>
    <property type="molecule type" value="Genomic_DNA"/>
</dbReference>
<dbReference type="PRINTS" id="PR01050">
    <property type="entry name" value="PYRUVTKNASE"/>
</dbReference>
<proteinExistence type="inferred from homology"/>
<name>A0A2H0LKU2_9BACT</name>
<dbReference type="Pfam" id="PF00224">
    <property type="entry name" value="PK"/>
    <property type="match status" value="1"/>
</dbReference>
<keyword evidence="8" id="KW-0067">ATP-binding</keyword>
<dbReference type="SUPFAM" id="SSF52935">
    <property type="entry name" value="PK C-terminal domain-like"/>
    <property type="match status" value="1"/>
</dbReference>
<comment type="catalytic activity">
    <reaction evidence="13">
        <text>pyruvate + ATP = phosphoenolpyruvate + ADP + H(+)</text>
        <dbReference type="Rhea" id="RHEA:18157"/>
        <dbReference type="ChEBI" id="CHEBI:15361"/>
        <dbReference type="ChEBI" id="CHEBI:15378"/>
        <dbReference type="ChEBI" id="CHEBI:30616"/>
        <dbReference type="ChEBI" id="CHEBI:58702"/>
        <dbReference type="ChEBI" id="CHEBI:456216"/>
        <dbReference type="EC" id="2.7.1.40"/>
    </reaction>
</comment>
<evidence type="ECO:0000256" key="3">
    <source>
        <dbReference type="ARBA" id="ARBA00012142"/>
    </source>
</evidence>
<evidence type="ECO:0000259" key="15">
    <source>
        <dbReference type="Pfam" id="PF02887"/>
    </source>
</evidence>
<dbReference type="FunFam" id="2.40.33.10:FF:000001">
    <property type="entry name" value="Pyruvate kinase"/>
    <property type="match status" value="1"/>
</dbReference>
<dbReference type="InterPro" id="IPR015813">
    <property type="entry name" value="Pyrv/PenolPyrv_kinase-like_dom"/>
</dbReference>
<gene>
    <name evidence="16" type="primary">pyk</name>
    <name evidence="16" type="ORF">COV74_10520</name>
</gene>
<evidence type="ECO:0000256" key="2">
    <source>
        <dbReference type="ARBA" id="ARBA00008663"/>
    </source>
</evidence>
<dbReference type="NCBIfam" id="NF004491">
    <property type="entry name" value="PRK05826.1"/>
    <property type="match status" value="1"/>
</dbReference>
<evidence type="ECO:0000313" key="17">
    <source>
        <dbReference type="Proteomes" id="UP000230859"/>
    </source>
</evidence>
<keyword evidence="5" id="KW-0479">Metal-binding</keyword>
<evidence type="ECO:0000256" key="4">
    <source>
        <dbReference type="ARBA" id="ARBA00022679"/>
    </source>
</evidence>
<keyword evidence="6" id="KW-0547">Nucleotide-binding</keyword>
<dbReference type="GO" id="GO:0000287">
    <property type="term" value="F:magnesium ion binding"/>
    <property type="evidence" value="ECO:0007669"/>
    <property type="project" value="UniProtKB-UniRule"/>
</dbReference>
<evidence type="ECO:0000256" key="5">
    <source>
        <dbReference type="ARBA" id="ARBA00022723"/>
    </source>
</evidence>
<dbReference type="Pfam" id="PF02887">
    <property type="entry name" value="PK_C"/>
    <property type="match status" value="1"/>
</dbReference>
<organism evidence="16 17">
    <name type="scientific">Candidatus Abzuiibacterium crystallinum</name>
    <dbReference type="NCBI Taxonomy" id="1974748"/>
    <lineage>
        <taxon>Bacteria</taxon>
        <taxon>Pseudomonadati</taxon>
        <taxon>Candidatus Omnitrophota</taxon>
        <taxon>Candidatus Abzuiibacterium</taxon>
    </lineage>
</organism>
<dbReference type="NCBIfam" id="TIGR01064">
    <property type="entry name" value="pyruv_kin"/>
    <property type="match status" value="1"/>
</dbReference>
<evidence type="ECO:0000256" key="1">
    <source>
        <dbReference type="ARBA" id="ARBA00004997"/>
    </source>
</evidence>
<keyword evidence="11 16" id="KW-0670">Pyruvate</keyword>
<dbReference type="InterPro" id="IPR015793">
    <property type="entry name" value="Pyrv_Knase_brl"/>
</dbReference>
<dbReference type="Gene3D" id="2.40.33.10">
    <property type="entry name" value="PK beta-barrel domain-like"/>
    <property type="match status" value="1"/>
</dbReference>
<dbReference type="EC" id="2.7.1.40" evidence="3 12"/>
<evidence type="ECO:0000256" key="12">
    <source>
        <dbReference type="NCBIfam" id="TIGR01064"/>
    </source>
</evidence>